<reference evidence="2" key="2">
    <citation type="submission" date="2019-02" db="EMBL/GenBank/DDBJ databases">
        <title>Opniocepnalus argus Var Kimnra genome.</title>
        <authorList>
            <person name="Zhou C."/>
            <person name="Xiao S."/>
        </authorList>
    </citation>
    <scope>NUCLEOTIDE SEQUENCE [LARGE SCALE GENOMIC DNA]</scope>
</reference>
<dbReference type="Proteomes" id="UP000503349">
    <property type="component" value="Chromosome 1"/>
</dbReference>
<reference evidence="1 2" key="1">
    <citation type="submission" date="2019-02" db="EMBL/GenBank/DDBJ databases">
        <title>Opniocepnalus argus genome.</title>
        <authorList>
            <person name="Zhou C."/>
            <person name="Xiao S."/>
        </authorList>
    </citation>
    <scope>NUCLEOTIDE SEQUENCE [LARGE SCALE GENOMIC DNA]</scope>
    <source>
        <strain evidence="1">OARG1902GOOAL</strain>
        <tissue evidence="1">Muscle</tissue>
    </source>
</reference>
<gene>
    <name evidence="1" type="ORF">EXN66_Car001068</name>
</gene>
<organism evidence="1 2">
    <name type="scientific">Channa argus</name>
    <name type="common">Northern snakehead</name>
    <name type="synonym">Ophicephalus argus</name>
    <dbReference type="NCBI Taxonomy" id="215402"/>
    <lineage>
        <taxon>Eukaryota</taxon>
        <taxon>Metazoa</taxon>
        <taxon>Chordata</taxon>
        <taxon>Craniata</taxon>
        <taxon>Vertebrata</taxon>
        <taxon>Euteleostomi</taxon>
        <taxon>Actinopterygii</taxon>
        <taxon>Neopterygii</taxon>
        <taxon>Teleostei</taxon>
        <taxon>Neoteleostei</taxon>
        <taxon>Acanthomorphata</taxon>
        <taxon>Anabantaria</taxon>
        <taxon>Anabantiformes</taxon>
        <taxon>Channoidei</taxon>
        <taxon>Channidae</taxon>
        <taxon>Channa</taxon>
    </lineage>
</organism>
<protein>
    <submittedName>
        <fullName evidence="1">Uncharacterized protein</fullName>
    </submittedName>
</protein>
<keyword evidence="2" id="KW-1185">Reference proteome</keyword>
<proteinExistence type="predicted"/>
<evidence type="ECO:0000313" key="2">
    <source>
        <dbReference type="Proteomes" id="UP000503349"/>
    </source>
</evidence>
<evidence type="ECO:0000313" key="1">
    <source>
        <dbReference type="EMBL" id="KAF3707895.1"/>
    </source>
</evidence>
<sequence length="49" mass="5379">MTITNSIVLVYIQSPYVLTVGQEMCSQSHVPLTVRRRSNINGGQAASEE</sequence>
<accession>A0A6G1QZD9</accession>
<name>A0A6G1QZD9_CHAAH</name>
<dbReference type="EMBL" id="CM015712">
    <property type="protein sequence ID" value="KAF3707895.1"/>
    <property type="molecule type" value="Genomic_DNA"/>
</dbReference>
<dbReference type="AlphaFoldDB" id="A0A6G1QZD9"/>